<dbReference type="eggNOG" id="COG0845">
    <property type="taxonomic scope" value="Bacteria"/>
</dbReference>
<dbReference type="InterPro" id="IPR011053">
    <property type="entry name" value="Single_hybrid_motif"/>
</dbReference>
<protein>
    <submittedName>
        <fullName evidence="5">Cation efflux system protein, putative</fullName>
    </submittedName>
</protein>
<evidence type="ECO:0000256" key="1">
    <source>
        <dbReference type="ARBA" id="ARBA00022448"/>
    </source>
</evidence>
<dbReference type="Proteomes" id="UP000004030">
    <property type="component" value="Unassembled WGS sequence"/>
</dbReference>
<evidence type="ECO:0000259" key="2">
    <source>
        <dbReference type="Pfam" id="PF25954"/>
    </source>
</evidence>
<dbReference type="GO" id="GO:0060003">
    <property type="term" value="P:copper ion export"/>
    <property type="evidence" value="ECO:0007669"/>
    <property type="project" value="TreeGrafter"/>
</dbReference>
<dbReference type="GO" id="GO:0030288">
    <property type="term" value="C:outer membrane-bounded periplasmic space"/>
    <property type="evidence" value="ECO:0007669"/>
    <property type="project" value="TreeGrafter"/>
</dbReference>
<evidence type="ECO:0000313" key="6">
    <source>
        <dbReference type="Proteomes" id="UP000004030"/>
    </source>
</evidence>
<feature type="domain" description="CzcB-like C-terminal circularly permuted SH3-like" evidence="4">
    <location>
        <begin position="249"/>
        <end position="308"/>
    </location>
</feature>
<dbReference type="Pfam" id="PF25973">
    <property type="entry name" value="BSH_CzcB"/>
    <property type="match status" value="1"/>
</dbReference>
<dbReference type="PANTHER" id="PTHR30097:SF4">
    <property type="entry name" value="SLR6042 PROTEIN"/>
    <property type="match status" value="1"/>
</dbReference>
<name>G6EJN5_9SPHN</name>
<keyword evidence="6" id="KW-1185">Reference proteome</keyword>
<dbReference type="GO" id="GO:0015679">
    <property type="term" value="P:plasma membrane copper ion transport"/>
    <property type="evidence" value="ECO:0007669"/>
    <property type="project" value="TreeGrafter"/>
</dbReference>
<evidence type="ECO:0000259" key="4">
    <source>
        <dbReference type="Pfam" id="PF25975"/>
    </source>
</evidence>
<dbReference type="RefSeq" id="WP_007015463.1">
    <property type="nucleotide sequence ID" value="NZ_AGFM01000077.1"/>
</dbReference>
<dbReference type="InterPro" id="IPR058792">
    <property type="entry name" value="Beta-barrel_RND_2"/>
</dbReference>
<evidence type="ECO:0000259" key="3">
    <source>
        <dbReference type="Pfam" id="PF25973"/>
    </source>
</evidence>
<dbReference type="InterPro" id="IPR058647">
    <property type="entry name" value="BSH_CzcB-like"/>
</dbReference>
<gene>
    <name evidence="5" type="ORF">NSU_4556</name>
</gene>
<proteinExistence type="predicted"/>
<dbReference type="AlphaFoldDB" id="G6EJN5"/>
<dbReference type="PATRIC" id="fig|1088721.3.peg.4475"/>
<dbReference type="EMBL" id="AGFM01000077">
    <property type="protein sequence ID" value="EHJ58504.1"/>
    <property type="molecule type" value="Genomic_DNA"/>
</dbReference>
<feature type="domain" description="CzcB-like barrel-sandwich hybrid" evidence="3">
    <location>
        <begin position="93"/>
        <end position="163"/>
    </location>
</feature>
<dbReference type="Pfam" id="PF25954">
    <property type="entry name" value="Beta-barrel_RND_2"/>
    <property type="match status" value="1"/>
</dbReference>
<accession>G6EJN5</accession>
<dbReference type="Pfam" id="PF25975">
    <property type="entry name" value="CzcB_C"/>
    <property type="match status" value="1"/>
</dbReference>
<dbReference type="InterPro" id="IPR051909">
    <property type="entry name" value="MFP_Cation_Efflux"/>
</dbReference>
<comment type="caution">
    <text evidence="5">The sequence shown here is derived from an EMBL/GenBank/DDBJ whole genome shotgun (WGS) entry which is preliminary data.</text>
</comment>
<evidence type="ECO:0000313" key="5">
    <source>
        <dbReference type="EMBL" id="EHJ58504.1"/>
    </source>
</evidence>
<feature type="domain" description="CusB-like beta-barrel" evidence="2">
    <location>
        <begin position="173"/>
        <end position="241"/>
    </location>
</feature>
<dbReference type="GO" id="GO:0046914">
    <property type="term" value="F:transition metal ion binding"/>
    <property type="evidence" value="ECO:0007669"/>
    <property type="project" value="TreeGrafter"/>
</dbReference>
<dbReference type="InterPro" id="IPR058649">
    <property type="entry name" value="CzcB_C"/>
</dbReference>
<reference evidence="5 6" key="1">
    <citation type="journal article" date="2012" name="J. Bacteriol.">
        <title>Genome sequence of benzo(a)pyrene-degrading bacterium Novosphingobium pentaromativorans US6-1.</title>
        <authorList>
            <person name="Luo Y.R."/>
            <person name="Kang S.G."/>
            <person name="Kim S.J."/>
            <person name="Kim M.R."/>
            <person name="Li N."/>
            <person name="Lee J.H."/>
            <person name="Kwon K.K."/>
        </authorList>
    </citation>
    <scope>NUCLEOTIDE SEQUENCE [LARGE SCALE GENOMIC DNA]</scope>
    <source>
        <strain evidence="5 6">US6-1</strain>
    </source>
</reference>
<organism evidence="5 6">
    <name type="scientific">Novosphingobium pentaromativorans US6-1</name>
    <dbReference type="NCBI Taxonomy" id="1088721"/>
    <lineage>
        <taxon>Bacteria</taxon>
        <taxon>Pseudomonadati</taxon>
        <taxon>Pseudomonadota</taxon>
        <taxon>Alphaproteobacteria</taxon>
        <taxon>Sphingomonadales</taxon>
        <taxon>Sphingomonadaceae</taxon>
        <taxon>Novosphingobium</taxon>
    </lineage>
</organism>
<dbReference type="PANTHER" id="PTHR30097">
    <property type="entry name" value="CATION EFFLUX SYSTEM PROTEIN CUSB"/>
    <property type="match status" value="1"/>
</dbReference>
<sequence>MAERVDRFAFTPQGDYLRGGGVVIEPHSFDVKVRAVEGRRTHDWTYASYEGRTTISAQAAQAGGVRSERAGPGAVAELIDMSGRIEITPEGKADVRARLPGQIVWMTGNLGDRVSRGQTLLRVESSHSLQTYAVTAPISGVIVEKNANVGDTTGDRALFVIADPTQLHAEFFVYPRDAERVRVGQRVNLRSLSGEARIEAPVEAILPTADVASQTMMAHVHLPPGASRDFRPGMGVEGSFAVAEAQVPLAVRTKAIQRFRDFEVVYARVGNTYEVRMLEIGRRTPEWTEVLGGLEPGTEYVTDGAFLIRADIDKAGASHDH</sequence>
<dbReference type="SUPFAM" id="SSF51230">
    <property type="entry name" value="Single hybrid motif"/>
    <property type="match status" value="1"/>
</dbReference>
<dbReference type="Gene3D" id="2.40.420.20">
    <property type="match status" value="1"/>
</dbReference>
<dbReference type="Gene3D" id="2.40.30.170">
    <property type="match status" value="1"/>
</dbReference>
<dbReference type="Gene3D" id="2.40.50.100">
    <property type="match status" value="1"/>
</dbReference>
<keyword evidence="1" id="KW-0813">Transport</keyword>